<dbReference type="RefSeq" id="WP_047492415.1">
    <property type="nucleotide sequence ID" value="NZ_LT629690.1"/>
</dbReference>
<reference evidence="2 3" key="1">
    <citation type="submission" date="2016-10" db="EMBL/GenBank/DDBJ databases">
        <authorList>
            <person name="de Groot N.N."/>
        </authorList>
    </citation>
    <scope>NUCLEOTIDE SEQUENCE [LARGE SCALE GENOMIC DNA]</scope>
    <source>
        <strain evidence="2 3">GAS232</strain>
    </source>
</reference>
<name>A0A1G7QT63_9BACT</name>
<accession>A0A1G7QT63</accession>
<gene>
    <name evidence="2" type="ORF">SAMN05444167_3991</name>
</gene>
<sequence>MAATCPECDNQLDIDVDEVEEGETITCDECGTELEIVSTEPLQIAPVDAEGYDDEDDDYGRSHDDDEDEE</sequence>
<dbReference type="Pfam" id="PF21344">
    <property type="entry name" value="Zn_ribbon_LysW"/>
    <property type="match status" value="1"/>
</dbReference>
<evidence type="ECO:0000313" key="2">
    <source>
        <dbReference type="EMBL" id="SDG01654.1"/>
    </source>
</evidence>
<dbReference type="InterPro" id="IPR005906">
    <property type="entry name" value="LysW"/>
</dbReference>
<proteinExistence type="predicted"/>
<organism evidence="2 3">
    <name type="scientific">Terriglobus roseus</name>
    <dbReference type="NCBI Taxonomy" id="392734"/>
    <lineage>
        <taxon>Bacteria</taxon>
        <taxon>Pseudomonadati</taxon>
        <taxon>Acidobacteriota</taxon>
        <taxon>Terriglobia</taxon>
        <taxon>Terriglobales</taxon>
        <taxon>Acidobacteriaceae</taxon>
        <taxon>Terriglobus</taxon>
    </lineage>
</organism>
<feature type="region of interest" description="Disordered" evidence="1">
    <location>
        <begin position="46"/>
        <end position="70"/>
    </location>
</feature>
<dbReference type="AlphaFoldDB" id="A0A1G7QT63"/>
<keyword evidence="3" id="KW-1185">Reference proteome</keyword>
<evidence type="ECO:0000313" key="3">
    <source>
        <dbReference type="Proteomes" id="UP000182427"/>
    </source>
</evidence>
<protein>
    <submittedName>
        <fullName evidence="2">Alpha-aminoadipate carrier protein LysW</fullName>
    </submittedName>
</protein>
<dbReference type="OrthoDB" id="2628219at2"/>
<evidence type="ECO:0000256" key="1">
    <source>
        <dbReference type="SAM" id="MobiDB-lite"/>
    </source>
</evidence>
<dbReference type="EMBL" id="LT629690">
    <property type="protein sequence ID" value="SDG01654.1"/>
    <property type="molecule type" value="Genomic_DNA"/>
</dbReference>
<dbReference type="Gene3D" id="2.20.28.160">
    <property type="match status" value="1"/>
</dbReference>
<dbReference type="Proteomes" id="UP000182427">
    <property type="component" value="Chromosome I"/>
</dbReference>